<evidence type="ECO:0000259" key="1">
    <source>
        <dbReference type="Pfam" id="PF07238"/>
    </source>
</evidence>
<accession>A0ABM7T132</accession>
<dbReference type="SUPFAM" id="SSF141371">
    <property type="entry name" value="PilZ domain-like"/>
    <property type="match status" value="1"/>
</dbReference>
<evidence type="ECO:0000313" key="2">
    <source>
        <dbReference type="EMBL" id="BCZ44911.1"/>
    </source>
</evidence>
<dbReference type="EMBL" id="AP024849">
    <property type="protein sequence ID" value="BCZ44911.1"/>
    <property type="molecule type" value="Genomic_DNA"/>
</dbReference>
<gene>
    <name evidence="2" type="ORF">psyc5s11_09780</name>
</gene>
<dbReference type="RefSeq" id="WP_224036557.1">
    <property type="nucleotide sequence ID" value="NZ_AP024849.1"/>
</dbReference>
<protein>
    <recommendedName>
        <fullName evidence="1">PilZ domain-containing protein</fullName>
    </recommendedName>
</protein>
<reference evidence="3" key="1">
    <citation type="submission" date="2021-07" db="EMBL/GenBank/DDBJ databases">
        <title>Complete genome sequencing of a Clostridium isolate.</title>
        <authorList>
            <person name="Ueki A."/>
            <person name="Tonouchi A."/>
        </authorList>
    </citation>
    <scope>NUCLEOTIDE SEQUENCE [LARGE SCALE GENOMIC DNA]</scope>
    <source>
        <strain evidence="3">C5S11</strain>
    </source>
</reference>
<feature type="domain" description="PilZ" evidence="1">
    <location>
        <begin position="18"/>
        <end position="115"/>
    </location>
</feature>
<evidence type="ECO:0000313" key="3">
    <source>
        <dbReference type="Proteomes" id="UP000824633"/>
    </source>
</evidence>
<sequence length="124" mass="14248">MKVHSEMNGFNYDVEKERRSVPRFSKKDTIQCIAINSEKCFYLFECVNISTQGIGFISQREFKKGDFLEVIVLFDKSISIQLMVRIVRNSILDGRLFIGAEFVGMPSSNYEILKSVLDGHLDNI</sequence>
<dbReference type="Proteomes" id="UP000824633">
    <property type="component" value="Chromosome"/>
</dbReference>
<keyword evidence="3" id="KW-1185">Reference proteome</keyword>
<dbReference type="Gene3D" id="2.40.10.220">
    <property type="entry name" value="predicted glycosyltransferase like domains"/>
    <property type="match status" value="1"/>
</dbReference>
<organism evidence="2 3">
    <name type="scientific">Clostridium gelidum</name>
    <dbReference type="NCBI Taxonomy" id="704125"/>
    <lineage>
        <taxon>Bacteria</taxon>
        <taxon>Bacillati</taxon>
        <taxon>Bacillota</taxon>
        <taxon>Clostridia</taxon>
        <taxon>Eubacteriales</taxon>
        <taxon>Clostridiaceae</taxon>
        <taxon>Clostridium</taxon>
    </lineage>
</organism>
<dbReference type="Pfam" id="PF07238">
    <property type="entry name" value="PilZ"/>
    <property type="match status" value="1"/>
</dbReference>
<name>A0ABM7T132_9CLOT</name>
<proteinExistence type="predicted"/>
<dbReference type="InterPro" id="IPR009875">
    <property type="entry name" value="PilZ_domain"/>
</dbReference>